<dbReference type="EMBL" id="JAKWJU010000002">
    <property type="protein sequence ID" value="MCH6159884.1"/>
    <property type="molecule type" value="Genomic_DNA"/>
</dbReference>
<feature type="compositionally biased region" description="Basic and acidic residues" evidence="3">
    <location>
        <begin position="144"/>
        <end position="153"/>
    </location>
</feature>
<dbReference type="InterPro" id="IPR002937">
    <property type="entry name" value="Amino_oxidase"/>
</dbReference>
<sequence>MGFSDIPPPGRTRTPDADVVVVGAGLAGLAAANHLTEAGLDVTVLETTSRVGGRMATEHVDGYLLDRSGRLLCNDWPEFGRLPALSGLEMRPFAPGALLRADGRTHRIGDLRRAVGRLPLGLAARDVPADAPRTAPSDATTRAGRAERTDRRTRGALTTARALTGARSRTSWGISRRGQGRGLSRQGQGKTGALDHARLRSALARFAAVPRDRLLTRTELPAAQALSARGLPARTVGSLVRPLLSALLCDPALTTSSRVADLTLRGFVRGGCALPAGGMAAVPELLAAALPEGTVRTDVTALSVTTNSVTTRDHGTLACRAVVVATNAADAGELLPGLRVPDFHPVTVLHHAVDEVLPLPPSLLVDGDASRQGPVSHSWAASAVDPARARPGRSTLVTSVVLGAAAGEPVAELDAASRTQLATLHGVPAGRWSLIAAHQDPQAVPAMPPPHDLRRPVRVLSGLYVCGEHRDTSTAQGALVSGRRAAYEVLRDFGLPLPEEDRPLSKAA</sequence>
<evidence type="ECO:0000313" key="6">
    <source>
        <dbReference type="Proteomes" id="UP001166784"/>
    </source>
</evidence>
<keyword evidence="6" id="KW-1185">Reference proteome</keyword>
<gene>
    <name evidence="5" type="ORF">MMA15_05455</name>
</gene>
<name>A0ABS9SUB8_9ACTN</name>
<evidence type="ECO:0000313" key="5">
    <source>
        <dbReference type="EMBL" id="MCH6159884.1"/>
    </source>
</evidence>
<dbReference type="Gene3D" id="3.90.660.20">
    <property type="entry name" value="Protoporphyrinogen oxidase, mitochondrial, domain 2"/>
    <property type="match status" value="1"/>
</dbReference>
<proteinExistence type="predicted"/>
<dbReference type="Pfam" id="PF01593">
    <property type="entry name" value="Amino_oxidase"/>
    <property type="match status" value="1"/>
</dbReference>
<dbReference type="SUPFAM" id="SSF51905">
    <property type="entry name" value="FAD/NAD(P)-binding domain"/>
    <property type="match status" value="1"/>
</dbReference>
<comment type="caution">
    <text evidence="5">The sequence shown here is derived from an EMBL/GenBank/DDBJ whole genome shotgun (WGS) entry which is preliminary data.</text>
</comment>
<evidence type="ECO:0000259" key="4">
    <source>
        <dbReference type="Pfam" id="PF01593"/>
    </source>
</evidence>
<dbReference type="RefSeq" id="WP_241057862.1">
    <property type="nucleotide sequence ID" value="NZ_JAKWJU010000002.1"/>
</dbReference>
<dbReference type="PANTHER" id="PTHR42841">
    <property type="entry name" value="AMINE OXIDASE"/>
    <property type="match status" value="1"/>
</dbReference>
<dbReference type="PRINTS" id="PR00757">
    <property type="entry name" value="AMINEOXDASEF"/>
</dbReference>
<keyword evidence="2" id="KW-0560">Oxidoreductase</keyword>
<evidence type="ECO:0000256" key="3">
    <source>
        <dbReference type="SAM" id="MobiDB-lite"/>
    </source>
</evidence>
<reference evidence="5" key="2">
    <citation type="journal article" date="2023" name="Int. J. Syst. Evol. Microbiol.">
        <title>Streptomyces marispadix sp. nov., isolated from marine beach sediment of the Northern Coast of Portugal.</title>
        <authorList>
            <person name="dos Santos J.D.N."/>
            <person name="Vitorino I.R."/>
            <person name="Kallscheuer N."/>
            <person name="Srivastava A."/>
            <person name="Krautwurst S."/>
            <person name="Marz M."/>
            <person name="Jogler C."/>
            <person name="Lobo Da Cunha A."/>
            <person name="Catita J."/>
            <person name="Goncalves H."/>
            <person name="Gonzalez I."/>
            <person name="Reyes F."/>
            <person name="Lage O.M."/>
        </authorList>
    </citation>
    <scope>NUCLEOTIDE SEQUENCE</scope>
    <source>
        <strain evidence="5">M600PL45_2</strain>
    </source>
</reference>
<organism evidence="5 6">
    <name type="scientific">Streptomyces marispadix</name>
    <dbReference type="NCBI Taxonomy" id="2922868"/>
    <lineage>
        <taxon>Bacteria</taxon>
        <taxon>Bacillati</taxon>
        <taxon>Actinomycetota</taxon>
        <taxon>Actinomycetes</taxon>
        <taxon>Kitasatosporales</taxon>
        <taxon>Streptomycetaceae</taxon>
        <taxon>Streptomyces</taxon>
    </lineage>
</organism>
<evidence type="ECO:0000256" key="2">
    <source>
        <dbReference type="ARBA" id="ARBA00023002"/>
    </source>
</evidence>
<feature type="compositionally biased region" description="Low complexity" evidence="3">
    <location>
        <begin position="168"/>
        <end position="188"/>
    </location>
</feature>
<dbReference type="Gene3D" id="3.50.50.60">
    <property type="entry name" value="FAD/NAD(P)-binding domain"/>
    <property type="match status" value="2"/>
</dbReference>
<accession>A0ABS9SUB8</accession>
<comment type="cofactor">
    <cofactor evidence="1">
        <name>FAD</name>
        <dbReference type="ChEBI" id="CHEBI:57692"/>
    </cofactor>
</comment>
<dbReference type="InterPro" id="IPR036188">
    <property type="entry name" value="FAD/NAD-bd_sf"/>
</dbReference>
<protein>
    <submittedName>
        <fullName evidence="5">FAD-dependent oxidoreductase</fullName>
    </submittedName>
</protein>
<reference evidence="5" key="1">
    <citation type="submission" date="2022-03" db="EMBL/GenBank/DDBJ databases">
        <authorList>
            <person name="Santos J.D.N."/>
            <person name="Kallscheuer N."/>
            <person name="Jogler C."/>
            <person name="Lage O.M."/>
        </authorList>
    </citation>
    <scope>NUCLEOTIDE SEQUENCE</scope>
    <source>
        <strain evidence="5">M600PL45_2</strain>
    </source>
</reference>
<feature type="region of interest" description="Disordered" evidence="3">
    <location>
        <begin position="168"/>
        <end position="194"/>
    </location>
</feature>
<feature type="region of interest" description="Disordered" evidence="3">
    <location>
        <begin position="126"/>
        <end position="153"/>
    </location>
</feature>
<dbReference type="InterPro" id="IPR001613">
    <property type="entry name" value="Flavin_amine_oxidase"/>
</dbReference>
<dbReference type="Proteomes" id="UP001166784">
    <property type="component" value="Unassembled WGS sequence"/>
</dbReference>
<feature type="domain" description="Amine oxidase" evidence="4">
    <location>
        <begin position="26"/>
        <end position="490"/>
    </location>
</feature>
<evidence type="ECO:0000256" key="1">
    <source>
        <dbReference type="ARBA" id="ARBA00001974"/>
    </source>
</evidence>